<feature type="domain" description="SnoaL-like" evidence="1">
    <location>
        <begin position="4"/>
        <end position="119"/>
    </location>
</feature>
<organism evidence="2 3">
    <name type="scientific">Allosaccharopolyspora coralli</name>
    <dbReference type="NCBI Taxonomy" id="2665642"/>
    <lineage>
        <taxon>Bacteria</taxon>
        <taxon>Bacillati</taxon>
        <taxon>Actinomycetota</taxon>
        <taxon>Actinomycetes</taxon>
        <taxon>Pseudonocardiales</taxon>
        <taxon>Pseudonocardiaceae</taxon>
        <taxon>Allosaccharopolyspora</taxon>
    </lineage>
</organism>
<dbReference type="SUPFAM" id="SSF54427">
    <property type="entry name" value="NTF2-like"/>
    <property type="match status" value="1"/>
</dbReference>
<sequence length="129" mass="14523">MLTADDHIAIHQTLADYGHVVDDHDWDRAEDVFTTDVVFETGGSDGRVLHGVADIVATFKGRNMYAHVTTNTTLREEADGLVHAHSKFVGFPNEGPPVTGDYHDEIVRTAAGWRLRYRRAEVRARKFFD</sequence>
<proteinExistence type="predicted"/>
<dbReference type="InterPro" id="IPR037401">
    <property type="entry name" value="SnoaL-like"/>
</dbReference>
<dbReference type="AlphaFoldDB" id="A0A5Q3Q6N1"/>
<dbReference type="CDD" id="cd00531">
    <property type="entry name" value="NTF2_like"/>
    <property type="match status" value="1"/>
</dbReference>
<dbReference type="EMBL" id="CP045929">
    <property type="protein sequence ID" value="QGK69993.1"/>
    <property type="molecule type" value="Genomic_DNA"/>
</dbReference>
<dbReference type="Gene3D" id="3.10.450.50">
    <property type="match status" value="1"/>
</dbReference>
<gene>
    <name evidence="2" type="ORF">GIY23_11095</name>
</gene>
<dbReference type="Pfam" id="PF13577">
    <property type="entry name" value="SnoaL_4"/>
    <property type="match status" value="1"/>
</dbReference>
<evidence type="ECO:0000313" key="3">
    <source>
        <dbReference type="Proteomes" id="UP000371041"/>
    </source>
</evidence>
<accession>A0A5Q3Q6N1</accession>
<protein>
    <recommendedName>
        <fullName evidence="1">SnoaL-like domain-containing protein</fullName>
    </recommendedName>
</protein>
<reference evidence="3" key="1">
    <citation type="submission" date="2019-11" db="EMBL/GenBank/DDBJ databases">
        <title>The complete genome sequence of Saccharopolyspora sp. E2A.</title>
        <authorList>
            <person name="Zhang G."/>
        </authorList>
    </citation>
    <scope>NUCLEOTIDE SEQUENCE [LARGE SCALE GENOMIC DNA]</scope>
    <source>
        <strain evidence="3">E2A</strain>
    </source>
</reference>
<evidence type="ECO:0000259" key="1">
    <source>
        <dbReference type="Pfam" id="PF13577"/>
    </source>
</evidence>
<name>A0A5Q3Q6N1_9PSEU</name>
<dbReference type="Proteomes" id="UP000371041">
    <property type="component" value="Chromosome"/>
</dbReference>
<dbReference type="InterPro" id="IPR032710">
    <property type="entry name" value="NTF2-like_dom_sf"/>
</dbReference>
<dbReference type="KEGG" id="sace:GIY23_11095"/>
<keyword evidence="3" id="KW-1185">Reference proteome</keyword>
<evidence type="ECO:0000313" key="2">
    <source>
        <dbReference type="EMBL" id="QGK69993.1"/>
    </source>
</evidence>